<dbReference type="InterPro" id="IPR036397">
    <property type="entry name" value="RNaseH_sf"/>
</dbReference>
<dbReference type="PROSITE" id="PS50994">
    <property type="entry name" value="INTEGRASE"/>
    <property type="match status" value="1"/>
</dbReference>
<dbReference type="PATRIC" id="fig|1125712.3.peg.1395"/>
<dbReference type="InterPro" id="IPR012337">
    <property type="entry name" value="RNaseH-like_sf"/>
</dbReference>
<dbReference type="PANTHER" id="PTHR35004">
    <property type="entry name" value="TRANSPOSASE RV3428C-RELATED"/>
    <property type="match status" value="1"/>
</dbReference>
<dbReference type="Gene3D" id="3.30.420.10">
    <property type="entry name" value="Ribonuclease H-like superfamily/Ribonuclease H"/>
    <property type="match status" value="1"/>
</dbReference>
<dbReference type="Pfam" id="PF22483">
    <property type="entry name" value="Mu-transpos_C_2"/>
    <property type="match status" value="1"/>
</dbReference>
<dbReference type="NCBIfam" id="NF033546">
    <property type="entry name" value="transpos_IS21"/>
    <property type="match status" value="1"/>
</dbReference>
<comment type="caution">
    <text evidence="3">The sequence shown here is derived from an EMBL/GenBank/DDBJ whole genome shotgun (WGS) entry which is preliminary data.</text>
</comment>
<evidence type="ECO:0000313" key="3">
    <source>
        <dbReference type="EMBL" id="ERL08095.1"/>
    </source>
</evidence>
<protein>
    <submittedName>
        <fullName evidence="3">Integrase core domain protein</fullName>
    </submittedName>
</protein>
<sequence>MERNVMGELNMYRQLGTKPNFSEIGRRYGLSRYTVARYWAAGEEVEDRRSDRASTFDALADVIFEKASLPGVTKKAIHEYLLDRHPEAGVAGYNAFTHWCREHGVACGGGGAEPHPRFETPPGRQLQSGWKESLRMTDALGEVFELNVFSATLGWSRMHRLAYSPTRTEDDLLSCLLATIVRFGGVAEEAVTDNMSAVVTVRDGRRRKSERVLRFLREAGMELRLCAVRTPETKGKDESANRFVGRLRAYERDFVGEEGLREAVARIEARCNAEPNGTTGVPPAALFMREKEHLRPVGNLRLLQEMVGDVTTQVVPPTMLVRAAGRQFSVPRSCIGRKATVVATPSGQVRVTVGGEEVAVHEPGPARGPIACSEAHYAEALEGKRWFADEDIREAARANLELLGSLGGGGES</sequence>
<dbReference type="AlphaFoldDB" id="U2TNS9"/>
<organism evidence="3 4">
    <name type="scientific">Olsenella profusa F0195</name>
    <dbReference type="NCBI Taxonomy" id="1125712"/>
    <lineage>
        <taxon>Bacteria</taxon>
        <taxon>Bacillati</taxon>
        <taxon>Actinomycetota</taxon>
        <taxon>Coriobacteriia</taxon>
        <taxon>Coriobacteriales</taxon>
        <taxon>Atopobiaceae</taxon>
        <taxon>Olsenella</taxon>
    </lineage>
</organism>
<dbReference type="InterPro" id="IPR054353">
    <property type="entry name" value="IstA-like_C"/>
</dbReference>
<dbReference type="eggNOG" id="COG4584">
    <property type="taxonomic scope" value="Bacteria"/>
</dbReference>
<dbReference type="GO" id="GO:0003676">
    <property type="term" value="F:nucleic acid binding"/>
    <property type="evidence" value="ECO:0007669"/>
    <property type="project" value="InterPro"/>
</dbReference>
<dbReference type="PANTHER" id="PTHR35004:SF7">
    <property type="entry name" value="INTEGRASE PROTEIN"/>
    <property type="match status" value="1"/>
</dbReference>
<evidence type="ECO:0000259" key="2">
    <source>
        <dbReference type="PROSITE" id="PS50994"/>
    </source>
</evidence>
<evidence type="ECO:0000313" key="4">
    <source>
        <dbReference type="Proteomes" id="UP000016638"/>
    </source>
</evidence>
<accession>U2TNS9</accession>
<dbReference type="EMBL" id="AWEZ01000046">
    <property type="protein sequence ID" value="ERL08095.1"/>
    <property type="molecule type" value="Genomic_DNA"/>
</dbReference>
<dbReference type="STRING" id="1125712.HMPREF1316_2502"/>
<reference evidence="3 4" key="1">
    <citation type="submission" date="2013-08" db="EMBL/GenBank/DDBJ databases">
        <authorList>
            <person name="Durkin A.S."/>
            <person name="Haft D.R."/>
            <person name="McCorrison J."/>
            <person name="Torralba M."/>
            <person name="Gillis M."/>
            <person name="Haft D.H."/>
            <person name="Methe B."/>
            <person name="Sutton G."/>
            <person name="Nelson K.E."/>
        </authorList>
    </citation>
    <scope>NUCLEOTIDE SEQUENCE [LARGE SCALE GENOMIC DNA]</scope>
    <source>
        <strain evidence="3 4">F0195</strain>
    </source>
</reference>
<dbReference type="Proteomes" id="UP000016638">
    <property type="component" value="Unassembled WGS sequence"/>
</dbReference>
<keyword evidence="4" id="KW-1185">Reference proteome</keyword>
<comment type="similarity">
    <text evidence="1">Belongs to the transposase IS21/IS408/IS1162 family.</text>
</comment>
<feature type="domain" description="Integrase catalytic" evidence="2">
    <location>
        <begin position="117"/>
        <end position="291"/>
    </location>
</feature>
<dbReference type="GO" id="GO:0015074">
    <property type="term" value="P:DNA integration"/>
    <property type="evidence" value="ECO:0007669"/>
    <property type="project" value="InterPro"/>
</dbReference>
<evidence type="ECO:0000256" key="1">
    <source>
        <dbReference type="ARBA" id="ARBA00009277"/>
    </source>
</evidence>
<dbReference type="SUPFAM" id="SSF53098">
    <property type="entry name" value="Ribonuclease H-like"/>
    <property type="match status" value="1"/>
</dbReference>
<proteinExistence type="inferred from homology"/>
<gene>
    <name evidence="3" type="ORF">HMPREF1316_2502</name>
</gene>
<name>U2TNS9_9ACTN</name>
<dbReference type="InterPro" id="IPR001584">
    <property type="entry name" value="Integrase_cat-core"/>
</dbReference>